<proteinExistence type="predicted"/>
<sequence length="147" mass="15268">MMYARNVVLGIVAATVTFAAADNPKTPAPPSPVGFSCLDSCDCMPKLCTDDAVIKGTTTHLTYLCPETKTVQVTETIFVTVHDGGSQPPTASTSAPGDDEKTTTLIATSKSTLFITKTIMSKHPTSSSLSETPVPVSNSLVSSSAEV</sequence>
<dbReference type="AlphaFoldDB" id="A0A9P4UD21"/>
<evidence type="ECO:0000256" key="2">
    <source>
        <dbReference type="SAM" id="SignalP"/>
    </source>
</evidence>
<protein>
    <submittedName>
        <fullName evidence="3">Uncharacterized protein</fullName>
    </submittedName>
</protein>
<evidence type="ECO:0000256" key="1">
    <source>
        <dbReference type="SAM" id="MobiDB-lite"/>
    </source>
</evidence>
<dbReference type="EMBL" id="MU001500">
    <property type="protein sequence ID" value="KAF2444938.1"/>
    <property type="molecule type" value="Genomic_DNA"/>
</dbReference>
<evidence type="ECO:0000313" key="4">
    <source>
        <dbReference type="Proteomes" id="UP000799764"/>
    </source>
</evidence>
<comment type="caution">
    <text evidence="3">The sequence shown here is derived from an EMBL/GenBank/DDBJ whole genome shotgun (WGS) entry which is preliminary data.</text>
</comment>
<keyword evidence="2" id="KW-0732">Signal</keyword>
<accession>A0A9P4UD21</accession>
<feature type="region of interest" description="Disordered" evidence="1">
    <location>
        <begin position="122"/>
        <end position="147"/>
    </location>
</feature>
<feature type="signal peptide" evidence="2">
    <location>
        <begin position="1"/>
        <end position="21"/>
    </location>
</feature>
<dbReference type="Proteomes" id="UP000799764">
    <property type="component" value="Unassembled WGS sequence"/>
</dbReference>
<evidence type="ECO:0000313" key="3">
    <source>
        <dbReference type="EMBL" id="KAF2444938.1"/>
    </source>
</evidence>
<name>A0A9P4UD21_9PLEO</name>
<feature type="compositionally biased region" description="Low complexity" evidence="1">
    <location>
        <begin position="134"/>
        <end position="147"/>
    </location>
</feature>
<reference evidence="3" key="1">
    <citation type="journal article" date="2020" name="Stud. Mycol.">
        <title>101 Dothideomycetes genomes: a test case for predicting lifestyles and emergence of pathogens.</title>
        <authorList>
            <person name="Haridas S."/>
            <person name="Albert R."/>
            <person name="Binder M."/>
            <person name="Bloem J."/>
            <person name="Labutti K."/>
            <person name="Salamov A."/>
            <person name="Andreopoulos B."/>
            <person name="Baker S."/>
            <person name="Barry K."/>
            <person name="Bills G."/>
            <person name="Bluhm B."/>
            <person name="Cannon C."/>
            <person name="Castanera R."/>
            <person name="Culley D."/>
            <person name="Daum C."/>
            <person name="Ezra D."/>
            <person name="Gonzalez J."/>
            <person name="Henrissat B."/>
            <person name="Kuo A."/>
            <person name="Liang C."/>
            <person name="Lipzen A."/>
            <person name="Lutzoni F."/>
            <person name="Magnuson J."/>
            <person name="Mondo S."/>
            <person name="Nolan M."/>
            <person name="Ohm R."/>
            <person name="Pangilinan J."/>
            <person name="Park H.-J."/>
            <person name="Ramirez L."/>
            <person name="Alfaro M."/>
            <person name="Sun H."/>
            <person name="Tritt A."/>
            <person name="Yoshinaga Y."/>
            <person name="Zwiers L.-H."/>
            <person name="Turgeon B."/>
            <person name="Goodwin S."/>
            <person name="Spatafora J."/>
            <person name="Crous P."/>
            <person name="Grigoriev I."/>
        </authorList>
    </citation>
    <scope>NUCLEOTIDE SEQUENCE</scope>
    <source>
        <strain evidence="3">CBS 690.94</strain>
    </source>
</reference>
<organism evidence="3 4">
    <name type="scientific">Karstenula rhodostoma CBS 690.94</name>
    <dbReference type="NCBI Taxonomy" id="1392251"/>
    <lineage>
        <taxon>Eukaryota</taxon>
        <taxon>Fungi</taxon>
        <taxon>Dikarya</taxon>
        <taxon>Ascomycota</taxon>
        <taxon>Pezizomycotina</taxon>
        <taxon>Dothideomycetes</taxon>
        <taxon>Pleosporomycetidae</taxon>
        <taxon>Pleosporales</taxon>
        <taxon>Massarineae</taxon>
        <taxon>Didymosphaeriaceae</taxon>
        <taxon>Karstenula</taxon>
    </lineage>
</organism>
<feature type="chain" id="PRO_5040389932" evidence="2">
    <location>
        <begin position="22"/>
        <end position="147"/>
    </location>
</feature>
<gene>
    <name evidence="3" type="ORF">P171DRAFT_286411</name>
</gene>
<keyword evidence="4" id="KW-1185">Reference proteome</keyword>
<feature type="compositionally biased region" description="Polar residues" evidence="1">
    <location>
        <begin position="122"/>
        <end position="131"/>
    </location>
</feature>
<feature type="region of interest" description="Disordered" evidence="1">
    <location>
        <begin position="82"/>
        <end position="101"/>
    </location>
</feature>
<dbReference type="OrthoDB" id="10418185at2759"/>